<feature type="transmembrane region" description="Helical" evidence="8">
    <location>
        <begin position="177"/>
        <end position="196"/>
    </location>
</feature>
<reference evidence="12" key="1">
    <citation type="submission" date="2016-10" db="EMBL/GenBank/DDBJ databases">
        <authorList>
            <person name="Varghese N."/>
            <person name="Submissions S."/>
        </authorList>
    </citation>
    <scope>NUCLEOTIDE SEQUENCE [LARGE SCALE GENOMIC DNA]</scope>
    <source>
        <strain evidence="12">CGMCC 1.10658</strain>
    </source>
</reference>
<dbReference type="PROSITE" id="PS50893">
    <property type="entry name" value="ABC_TRANSPORTER_2"/>
    <property type="match status" value="1"/>
</dbReference>
<evidence type="ECO:0000256" key="8">
    <source>
        <dbReference type="SAM" id="Phobius"/>
    </source>
</evidence>
<dbReference type="PROSITE" id="PS00211">
    <property type="entry name" value="ABC_TRANSPORTER_1"/>
    <property type="match status" value="1"/>
</dbReference>
<dbReference type="SUPFAM" id="SSF52540">
    <property type="entry name" value="P-loop containing nucleoside triphosphate hydrolases"/>
    <property type="match status" value="1"/>
</dbReference>
<dbReference type="CDD" id="cd18582">
    <property type="entry name" value="ABC_6TM_ATM1_ABCB7"/>
    <property type="match status" value="1"/>
</dbReference>
<feature type="transmembrane region" description="Helical" evidence="8">
    <location>
        <begin position="65"/>
        <end position="83"/>
    </location>
</feature>
<dbReference type="Gene3D" id="1.20.1560.10">
    <property type="entry name" value="ABC transporter type 1, transmembrane domain"/>
    <property type="match status" value="1"/>
</dbReference>
<evidence type="ECO:0000259" key="10">
    <source>
        <dbReference type="PROSITE" id="PS50929"/>
    </source>
</evidence>
<dbReference type="InterPro" id="IPR011527">
    <property type="entry name" value="ABC1_TM_dom"/>
</dbReference>
<dbReference type="SMART" id="SM00382">
    <property type="entry name" value="AAA"/>
    <property type="match status" value="1"/>
</dbReference>
<evidence type="ECO:0000256" key="4">
    <source>
        <dbReference type="ARBA" id="ARBA00022741"/>
    </source>
</evidence>
<keyword evidence="12" id="KW-1185">Reference proteome</keyword>
<dbReference type="FunFam" id="3.40.50.300:FF:000186">
    <property type="entry name" value="ATP-binding cassette sub-family B member 7, mitochondrial"/>
    <property type="match status" value="1"/>
</dbReference>
<evidence type="ECO:0000259" key="9">
    <source>
        <dbReference type="PROSITE" id="PS50893"/>
    </source>
</evidence>
<keyword evidence="4" id="KW-0547">Nucleotide-binding</keyword>
<dbReference type="OrthoDB" id="9806127at2"/>
<evidence type="ECO:0000256" key="1">
    <source>
        <dbReference type="ARBA" id="ARBA00004651"/>
    </source>
</evidence>
<dbReference type="Pfam" id="PF00005">
    <property type="entry name" value="ABC_tran"/>
    <property type="match status" value="1"/>
</dbReference>
<keyword evidence="2" id="KW-0813">Transport</keyword>
<dbReference type="PROSITE" id="PS50929">
    <property type="entry name" value="ABC_TM1F"/>
    <property type="match status" value="1"/>
</dbReference>
<proteinExistence type="predicted"/>
<feature type="domain" description="ABC transporter" evidence="9">
    <location>
        <begin position="354"/>
        <end position="588"/>
    </location>
</feature>
<feature type="transmembrane region" description="Helical" evidence="8">
    <location>
        <begin position="146"/>
        <end position="171"/>
    </location>
</feature>
<dbReference type="GO" id="GO:0140359">
    <property type="term" value="F:ABC-type transporter activity"/>
    <property type="evidence" value="ECO:0007669"/>
    <property type="project" value="InterPro"/>
</dbReference>
<dbReference type="InterPro" id="IPR017871">
    <property type="entry name" value="ABC_transporter-like_CS"/>
</dbReference>
<accession>A0A1G9E327</accession>
<dbReference type="RefSeq" id="WP_091516173.1">
    <property type="nucleotide sequence ID" value="NZ_FNFH01000007.1"/>
</dbReference>
<dbReference type="STRING" id="658219.SAMN05216212_3000"/>
<name>A0A1G9E327_9GAMM</name>
<gene>
    <name evidence="11" type="ORF">SAMN05216212_3000</name>
</gene>
<dbReference type="InterPro" id="IPR003593">
    <property type="entry name" value="AAA+_ATPase"/>
</dbReference>
<protein>
    <submittedName>
        <fullName evidence="11">ATP-binding cassette, subfamily B</fullName>
    </submittedName>
</protein>
<feature type="transmembrane region" description="Helical" evidence="8">
    <location>
        <begin position="294"/>
        <end position="315"/>
    </location>
</feature>
<evidence type="ECO:0000256" key="2">
    <source>
        <dbReference type="ARBA" id="ARBA00022448"/>
    </source>
</evidence>
<comment type="subcellular location">
    <subcellularLocation>
        <location evidence="1">Cell membrane</location>
        <topology evidence="1">Multi-pass membrane protein</topology>
    </subcellularLocation>
</comment>
<evidence type="ECO:0000256" key="7">
    <source>
        <dbReference type="ARBA" id="ARBA00023136"/>
    </source>
</evidence>
<dbReference type="EMBL" id="FNFH01000007">
    <property type="protein sequence ID" value="SDK70531.1"/>
    <property type="molecule type" value="Genomic_DNA"/>
</dbReference>
<dbReference type="PANTHER" id="PTHR24221">
    <property type="entry name" value="ATP-BINDING CASSETTE SUB-FAMILY B"/>
    <property type="match status" value="1"/>
</dbReference>
<dbReference type="InterPro" id="IPR036640">
    <property type="entry name" value="ABC1_TM_sf"/>
</dbReference>
<keyword evidence="5 11" id="KW-0067">ATP-binding</keyword>
<dbReference type="GO" id="GO:0005886">
    <property type="term" value="C:plasma membrane"/>
    <property type="evidence" value="ECO:0007669"/>
    <property type="project" value="UniProtKB-SubCell"/>
</dbReference>
<feature type="domain" description="ABC transmembrane type-1" evidence="10">
    <location>
        <begin position="33"/>
        <end position="320"/>
    </location>
</feature>
<dbReference type="GO" id="GO:0005524">
    <property type="term" value="F:ATP binding"/>
    <property type="evidence" value="ECO:0007669"/>
    <property type="project" value="UniProtKB-KW"/>
</dbReference>
<evidence type="ECO:0000313" key="12">
    <source>
        <dbReference type="Proteomes" id="UP000199305"/>
    </source>
</evidence>
<dbReference type="Pfam" id="PF00664">
    <property type="entry name" value="ABC_membrane"/>
    <property type="match status" value="1"/>
</dbReference>
<dbReference type="InterPro" id="IPR003439">
    <property type="entry name" value="ABC_transporter-like_ATP-bd"/>
</dbReference>
<dbReference type="PANTHER" id="PTHR24221:SF632">
    <property type="entry name" value="ATP-DEPENDENT LIPID A-CORE FLIPPASE"/>
    <property type="match status" value="1"/>
</dbReference>
<dbReference type="AlphaFoldDB" id="A0A1G9E327"/>
<feature type="transmembrane region" description="Helical" evidence="8">
    <location>
        <begin position="259"/>
        <end position="282"/>
    </location>
</feature>
<dbReference type="SUPFAM" id="SSF90123">
    <property type="entry name" value="ABC transporter transmembrane region"/>
    <property type="match status" value="1"/>
</dbReference>
<sequence length="611" mass="67705">MPRPKSTVALEDVHWGALKTLFPYLLEFRRAVLLALLCLVGAKLASVGLPFILKHIVDDLDSAGGAAAAIALPLGLLLAYGAVRLSSVLFGELRDTIFGRVTERAQRRIGLEVFQHLHRLDLDFHLNRRTGGLSRDIERGISGIGFLMRFMVFNIVPTLLEIGMVAVLLWWNYSALFALLVLGAVVVYIGFSVVATEWRTRFVRELNEAESRSSSRSVDSLLNYETVKYFGNEAYEAGHYDVELGQWEQARRKNRLSLFGLNAGQALIIAIAMTAAMVLAAVRVTGGQMTIGDFVLINAFMMQIFIPLNFLGFVYREMKGSLANIEKMFSLLEVKPAVEDAPGAPELRVTEGRIEFDDVHFGYRPDREILGGITFTVQPRQKLAIVGASGAGKSTLFKLLFRFYDTTGGRILVDGQDIRTVSQESLRRAIGVVPQDTVLFNQSLLENVRYGRVDATDAEVMAAIRHAQLAGFVQQLPEGAHTLVGERGLKLSGGERQRVAIARALLKHPPIMVFDEATSSLDSHSERGILEALRQVAREQTTLVIAHRLSTVVDADTILVLDEGRIVEQGSHARLLAQDGHYAALWRLQQEERGRAEIDAVQEMSSQERED</sequence>
<keyword evidence="3 8" id="KW-0812">Transmembrane</keyword>
<dbReference type="Gene3D" id="3.40.50.300">
    <property type="entry name" value="P-loop containing nucleotide triphosphate hydrolases"/>
    <property type="match status" value="1"/>
</dbReference>
<dbReference type="Proteomes" id="UP000199305">
    <property type="component" value="Unassembled WGS sequence"/>
</dbReference>
<keyword evidence="6 8" id="KW-1133">Transmembrane helix</keyword>
<evidence type="ECO:0000256" key="6">
    <source>
        <dbReference type="ARBA" id="ARBA00022989"/>
    </source>
</evidence>
<dbReference type="GO" id="GO:0034040">
    <property type="term" value="F:ATPase-coupled lipid transmembrane transporter activity"/>
    <property type="evidence" value="ECO:0007669"/>
    <property type="project" value="TreeGrafter"/>
</dbReference>
<evidence type="ECO:0000256" key="5">
    <source>
        <dbReference type="ARBA" id="ARBA00022840"/>
    </source>
</evidence>
<organism evidence="11 12">
    <name type="scientific">Microbulbifer yueqingensis</name>
    <dbReference type="NCBI Taxonomy" id="658219"/>
    <lineage>
        <taxon>Bacteria</taxon>
        <taxon>Pseudomonadati</taxon>
        <taxon>Pseudomonadota</taxon>
        <taxon>Gammaproteobacteria</taxon>
        <taxon>Cellvibrionales</taxon>
        <taxon>Microbulbiferaceae</taxon>
        <taxon>Microbulbifer</taxon>
    </lineage>
</organism>
<evidence type="ECO:0000313" key="11">
    <source>
        <dbReference type="EMBL" id="SDK70531.1"/>
    </source>
</evidence>
<dbReference type="InterPro" id="IPR039421">
    <property type="entry name" value="Type_1_exporter"/>
</dbReference>
<keyword evidence="7 8" id="KW-0472">Membrane</keyword>
<evidence type="ECO:0000256" key="3">
    <source>
        <dbReference type="ARBA" id="ARBA00022692"/>
    </source>
</evidence>
<feature type="transmembrane region" description="Helical" evidence="8">
    <location>
        <begin position="31"/>
        <end position="53"/>
    </location>
</feature>
<dbReference type="InterPro" id="IPR027417">
    <property type="entry name" value="P-loop_NTPase"/>
</dbReference>
<dbReference type="GO" id="GO:0016887">
    <property type="term" value="F:ATP hydrolysis activity"/>
    <property type="evidence" value="ECO:0007669"/>
    <property type="project" value="InterPro"/>
</dbReference>